<dbReference type="Pfam" id="PF02237">
    <property type="entry name" value="BPL_C"/>
    <property type="match status" value="1"/>
</dbReference>
<dbReference type="EC" id="6.3.4.15" evidence="3"/>
<protein>
    <recommendedName>
        <fullName evidence="3">biotin--[biotin carboxyl-carrier protein] ligase</fullName>
        <ecNumber evidence="3">6.3.4.15</ecNumber>
    </recommendedName>
</protein>
<reference evidence="6 7" key="2">
    <citation type="submission" date="2019-01" db="EMBL/GenBank/DDBJ databases">
        <authorList>
            <person name="Li Y."/>
        </authorList>
    </citation>
    <scope>NUCLEOTIDE SEQUENCE [LARGE SCALE GENOMIC DNA]</scope>
    <source>
        <strain evidence="6 7">2D-5</strain>
    </source>
</reference>
<gene>
    <name evidence="6" type="ORF">D2T33_06365</name>
</gene>
<accession>A0A443IZ81</accession>
<keyword evidence="7" id="KW-1185">Reference proteome</keyword>
<sequence length="249" mass="26299">MTAWPEGVARHILGAVDSTMSEAARLAPHLSGPAWILAREQTAARGRRGRVWRSPPGNLAATLLFRPQVALSHWGLYSFVAALALDTALARVSGPHARLSIKWPNDVLLNGGKIAGILLETIGQGPAPAHLAIGFGVNLEAAPPAAVVEPGAVTPVSLLAEAGITVAPEEFLAPLAMAFARLSRQYETEGFAPIRQAWLSRAARLGQPVTARTQTRTTEGIFETIDEGGAMILRTPRGPQAISAADVFF</sequence>
<dbReference type="Gene3D" id="2.30.30.100">
    <property type="match status" value="1"/>
</dbReference>
<comment type="caution">
    <text evidence="6">The sequence shown here is derived from an EMBL/GenBank/DDBJ whole genome shotgun (WGS) entry which is preliminary data.</text>
</comment>
<dbReference type="InterPro" id="IPR004408">
    <property type="entry name" value="Biotin_CoA_COase_ligase"/>
</dbReference>
<dbReference type="SUPFAM" id="SSF55681">
    <property type="entry name" value="Class II aaRS and biotin synthetases"/>
    <property type="match status" value="1"/>
</dbReference>
<keyword evidence="2" id="KW-0092">Biotin</keyword>
<dbReference type="PANTHER" id="PTHR12835">
    <property type="entry name" value="BIOTIN PROTEIN LIGASE"/>
    <property type="match status" value="1"/>
</dbReference>
<dbReference type="Pfam" id="PF03099">
    <property type="entry name" value="BPL_LplA_LipB"/>
    <property type="match status" value="1"/>
</dbReference>
<evidence type="ECO:0000256" key="2">
    <source>
        <dbReference type="ARBA" id="ARBA00023267"/>
    </source>
</evidence>
<name>A0A443IZ81_9RHOB</name>
<dbReference type="EMBL" id="SAUW01000005">
    <property type="protein sequence ID" value="RWR13446.1"/>
    <property type="molecule type" value="Genomic_DNA"/>
</dbReference>
<dbReference type="NCBIfam" id="TIGR00121">
    <property type="entry name" value="birA_ligase"/>
    <property type="match status" value="1"/>
</dbReference>
<evidence type="ECO:0000256" key="4">
    <source>
        <dbReference type="ARBA" id="ARBA00047846"/>
    </source>
</evidence>
<dbReference type="CDD" id="cd16442">
    <property type="entry name" value="BPL"/>
    <property type="match status" value="1"/>
</dbReference>
<dbReference type="Gene3D" id="3.30.930.10">
    <property type="entry name" value="Bira Bifunctional Protein, Domain 2"/>
    <property type="match status" value="1"/>
</dbReference>
<dbReference type="GO" id="GO:0005737">
    <property type="term" value="C:cytoplasm"/>
    <property type="evidence" value="ECO:0007669"/>
    <property type="project" value="TreeGrafter"/>
</dbReference>
<organism evidence="6 7">
    <name type="scientific">Paenirhodobacter populi</name>
    <dbReference type="NCBI Taxonomy" id="2306993"/>
    <lineage>
        <taxon>Bacteria</taxon>
        <taxon>Pseudomonadati</taxon>
        <taxon>Pseudomonadota</taxon>
        <taxon>Alphaproteobacteria</taxon>
        <taxon>Rhodobacterales</taxon>
        <taxon>Rhodobacter group</taxon>
        <taxon>Paenirhodobacter</taxon>
    </lineage>
</organism>
<dbReference type="InterPro" id="IPR003142">
    <property type="entry name" value="BPL_C"/>
</dbReference>
<evidence type="ECO:0000256" key="1">
    <source>
        <dbReference type="ARBA" id="ARBA00022598"/>
    </source>
</evidence>
<proteinExistence type="predicted"/>
<dbReference type="PROSITE" id="PS51733">
    <property type="entry name" value="BPL_LPL_CATALYTIC"/>
    <property type="match status" value="1"/>
</dbReference>
<feature type="domain" description="BPL/LPL catalytic" evidence="5">
    <location>
        <begin position="1"/>
        <end position="187"/>
    </location>
</feature>
<dbReference type="InterPro" id="IPR045864">
    <property type="entry name" value="aa-tRNA-synth_II/BPL/LPL"/>
</dbReference>
<dbReference type="Proteomes" id="UP000285710">
    <property type="component" value="Unassembled WGS sequence"/>
</dbReference>
<dbReference type="PANTHER" id="PTHR12835:SF5">
    <property type="entry name" value="BIOTIN--PROTEIN LIGASE"/>
    <property type="match status" value="1"/>
</dbReference>
<dbReference type="GO" id="GO:0004077">
    <property type="term" value="F:biotin--[biotin carboxyl-carrier protein] ligase activity"/>
    <property type="evidence" value="ECO:0007669"/>
    <property type="project" value="UniProtKB-EC"/>
</dbReference>
<comment type="catalytic activity">
    <reaction evidence="4">
        <text>biotin + L-lysyl-[protein] + ATP = N(6)-biotinyl-L-lysyl-[protein] + AMP + diphosphate + H(+)</text>
        <dbReference type="Rhea" id="RHEA:11756"/>
        <dbReference type="Rhea" id="RHEA-COMP:9752"/>
        <dbReference type="Rhea" id="RHEA-COMP:10505"/>
        <dbReference type="ChEBI" id="CHEBI:15378"/>
        <dbReference type="ChEBI" id="CHEBI:29969"/>
        <dbReference type="ChEBI" id="CHEBI:30616"/>
        <dbReference type="ChEBI" id="CHEBI:33019"/>
        <dbReference type="ChEBI" id="CHEBI:57586"/>
        <dbReference type="ChEBI" id="CHEBI:83144"/>
        <dbReference type="ChEBI" id="CHEBI:456215"/>
        <dbReference type="EC" id="6.3.4.15"/>
    </reaction>
</comment>
<keyword evidence="1 6" id="KW-0436">Ligase</keyword>
<dbReference type="AlphaFoldDB" id="A0A443IZ81"/>
<evidence type="ECO:0000313" key="6">
    <source>
        <dbReference type="EMBL" id="RWR13446.1"/>
    </source>
</evidence>
<dbReference type="RefSeq" id="WP_128269309.1">
    <property type="nucleotide sequence ID" value="NZ_SAUW01000005.1"/>
</dbReference>
<dbReference type="InterPro" id="IPR004143">
    <property type="entry name" value="BPL_LPL_catalytic"/>
</dbReference>
<evidence type="ECO:0000256" key="3">
    <source>
        <dbReference type="ARBA" id="ARBA00024227"/>
    </source>
</evidence>
<evidence type="ECO:0000313" key="7">
    <source>
        <dbReference type="Proteomes" id="UP000285710"/>
    </source>
</evidence>
<evidence type="ECO:0000259" key="5">
    <source>
        <dbReference type="PROSITE" id="PS51733"/>
    </source>
</evidence>
<reference evidence="6 7" key="1">
    <citation type="submission" date="2019-01" db="EMBL/GenBank/DDBJ databases">
        <title>Sinorhodobacter populi sp. nov. isolated from the symptomatic bark tissue of Populus euramericana canker.</title>
        <authorList>
            <person name="Xu G."/>
        </authorList>
    </citation>
    <scope>NUCLEOTIDE SEQUENCE [LARGE SCALE GENOMIC DNA]</scope>
    <source>
        <strain evidence="6 7">2D-5</strain>
    </source>
</reference>